<accession>A0ABY7ENJ2</accession>
<dbReference type="Proteomes" id="UP001164746">
    <property type="component" value="Chromosome 7"/>
</dbReference>
<proteinExistence type="predicted"/>
<name>A0ABY7ENJ2_MYAAR</name>
<reference evidence="1" key="1">
    <citation type="submission" date="2022-11" db="EMBL/GenBank/DDBJ databases">
        <title>Centuries of genome instability and evolution in soft-shell clam transmissible cancer (bioRxiv).</title>
        <authorList>
            <person name="Hart S.F.M."/>
            <person name="Yonemitsu M.A."/>
            <person name="Giersch R.M."/>
            <person name="Beal B.F."/>
            <person name="Arriagada G."/>
            <person name="Davis B.W."/>
            <person name="Ostrander E.A."/>
            <person name="Goff S.P."/>
            <person name="Metzger M.J."/>
        </authorList>
    </citation>
    <scope>NUCLEOTIDE SEQUENCE</scope>
    <source>
        <strain evidence="1">MELC-2E11</strain>
        <tissue evidence="1">Siphon/mantle</tissue>
    </source>
</reference>
<evidence type="ECO:0000313" key="1">
    <source>
        <dbReference type="EMBL" id="WAR10193.1"/>
    </source>
</evidence>
<sequence>MYWKDNKTSGLVKKTRKMGTQGNYTNCTVINEEGDSEQIEMKTYNFTGLSNKGTIVSLSREPCASNSTIQLTILPQDIK</sequence>
<keyword evidence="2" id="KW-1185">Reference proteome</keyword>
<feature type="non-terminal residue" evidence="1">
    <location>
        <position position="79"/>
    </location>
</feature>
<evidence type="ECO:0000313" key="2">
    <source>
        <dbReference type="Proteomes" id="UP001164746"/>
    </source>
</evidence>
<gene>
    <name evidence="1" type="ORF">MAR_035269</name>
</gene>
<organism evidence="1 2">
    <name type="scientific">Mya arenaria</name>
    <name type="common">Soft-shell clam</name>
    <dbReference type="NCBI Taxonomy" id="6604"/>
    <lineage>
        <taxon>Eukaryota</taxon>
        <taxon>Metazoa</taxon>
        <taxon>Spiralia</taxon>
        <taxon>Lophotrochozoa</taxon>
        <taxon>Mollusca</taxon>
        <taxon>Bivalvia</taxon>
        <taxon>Autobranchia</taxon>
        <taxon>Heteroconchia</taxon>
        <taxon>Euheterodonta</taxon>
        <taxon>Imparidentia</taxon>
        <taxon>Neoheterodontei</taxon>
        <taxon>Myida</taxon>
        <taxon>Myoidea</taxon>
        <taxon>Myidae</taxon>
        <taxon>Mya</taxon>
    </lineage>
</organism>
<protein>
    <submittedName>
        <fullName evidence="1">Uncharacterized protein</fullName>
    </submittedName>
</protein>
<dbReference type="EMBL" id="CP111018">
    <property type="protein sequence ID" value="WAR10193.1"/>
    <property type="molecule type" value="Genomic_DNA"/>
</dbReference>